<evidence type="ECO:0000256" key="1">
    <source>
        <dbReference type="SAM" id="Coils"/>
    </source>
</evidence>
<dbReference type="EMBL" id="CAJFCJ010000006">
    <property type="protein sequence ID" value="CAD5116568.1"/>
    <property type="molecule type" value="Genomic_DNA"/>
</dbReference>
<evidence type="ECO:0000313" key="2">
    <source>
        <dbReference type="EMBL" id="CAD5116568.1"/>
    </source>
</evidence>
<dbReference type="InterPro" id="IPR011042">
    <property type="entry name" value="6-blade_b-propeller_TolB-like"/>
</dbReference>
<dbReference type="Gene3D" id="2.120.10.30">
    <property type="entry name" value="TolB, C-terminal domain"/>
    <property type="match status" value="1"/>
</dbReference>
<organism evidence="2 3">
    <name type="scientific">Dimorphilus gyrociliatus</name>
    <dbReference type="NCBI Taxonomy" id="2664684"/>
    <lineage>
        <taxon>Eukaryota</taxon>
        <taxon>Metazoa</taxon>
        <taxon>Spiralia</taxon>
        <taxon>Lophotrochozoa</taxon>
        <taxon>Annelida</taxon>
        <taxon>Polychaeta</taxon>
        <taxon>Polychaeta incertae sedis</taxon>
        <taxon>Dinophilidae</taxon>
        <taxon>Dimorphilus</taxon>
    </lineage>
</organism>
<proteinExistence type="predicted"/>
<comment type="caution">
    <text evidence="2">The sequence shown here is derived from an EMBL/GenBank/DDBJ whole genome shotgun (WGS) entry which is preliminary data.</text>
</comment>
<gene>
    <name evidence="2" type="ORF">DGYR_LOCUS5175</name>
</gene>
<name>A0A7I8VJX5_9ANNE</name>
<keyword evidence="3" id="KW-1185">Reference proteome</keyword>
<evidence type="ECO:0000313" key="3">
    <source>
        <dbReference type="Proteomes" id="UP000549394"/>
    </source>
</evidence>
<dbReference type="AlphaFoldDB" id="A0A7I8VJX5"/>
<sequence>MAAPIQIYKKTICCSICGFQKKKISKGQEFCENCQPDRCEQLMLIKDYSLWLQENLMNEMNENRKKLRRNRERLFTDDEIDFILEYIDKEEKSTFEFILENEKARFKRDFNRQIKELQCKVESFFLEKRATLKIFQDDEQTENANYKKDISLLNNSKWIIEKKLSIILRHITYQPRQYALGNLSITGKSVQFVGLQQKDMKNCKAVRGLCVFNEKIFMIKWSNFNPTVSIVSVYDLKGNFIQNLSKTSNEFTAIDVTNDGKFYIADMTNNCVLESVDCTDFKPLFNIDHPQGISIGSDGIFIACDDPQTSRKHLINMYKFSFDGQLLYHFEDSYKSLFKIQ</sequence>
<dbReference type="SUPFAM" id="SSF63825">
    <property type="entry name" value="YWTD domain"/>
    <property type="match status" value="1"/>
</dbReference>
<keyword evidence="1" id="KW-0175">Coiled coil</keyword>
<reference evidence="2 3" key="1">
    <citation type="submission" date="2020-08" db="EMBL/GenBank/DDBJ databases">
        <authorList>
            <person name="Hejnol A."/>
        </authorList>
    </citation>
    <scope>NUCLEOTIDE SEQUENCE [LARGE SCALE GENOMIC DNA]</scope>
</reference>
<protein>
    <submittedName>
        <fullName evidence="2">DgyrCDS5447</fullName>
    </submittedName>
</protein>
<accession>A0A7I8VJX5</accession>
<dbReference type="Proteomes" id="UP000549394">
    <property type="component" value="Unassembled WGS sequence"/>
</dbReference>
<feature type="coiled-coil region" evidence="1">
    <location>
        <begin position="50"/>
        <end position="77"/>
    </location>
</feature>